<keyword evidence="6" id="KW-1185">Reference proteome</keyword>
<evidence type="ECO:0000256" key="2">
    <source>
        <dbReference type="ARBA" id="ARBA00022801"/>
    </source>
</evidence>
<dbReference type="RefSeq" id="WP_101816096.1">
    <property type="nucleotide sequence ID" value="NZ_PJZF01000007.1"/>
</dbReference>
<comment type="caution">
    <text evidence="5">The sequence shown here is derived from an EMBL/GenBank/DDBJ whole genome shotgun (WGS) entry which is preliminary data.</text>
</comment>
<dbReference type="Proteomes" id="UP000234240">
    <property type="component" value="Unassembled WGS sequence"/>
</dbReference>
<gene>
    <name evidence="5" type="ORF">CYR55_10540</name>
</gene>
<reference evidence="5 6" key="1">
    <citation type="submission" date="2017-12" db="EMBL/GenBank/DDBJ databases">
        <title>Characterization of six clinical isolates of Enterochimera gen. nov., a novel genus of the Yersiniaciae family and the three species Enterochimera arupensis sp. nov., Enterochimera coloradensis sp. nov, and Enterochimera californica sp. nov.</title>
        <authorList>
            <person name="Rossi A."/>
            <person name="Fisher M."/>
        </authorList>
    </citation>
    <scope>NUCLEOTIDE SEQUENCE [LARGE SCALE GENOMIC DNA]</scope>
    <source>
        <strain evidence="6">2015-Iso6</strain>
    </source>
</reference>
<dbReference type="Pfam" id="PF00877">
    <property type="entry name" value="NLPC_P60"/>
    <property type="match status" value="1"/>
</dbReference>
<name>A0A2N5E7C0_9GAMM</name>
<dbReference type="Gene3D" id="3.90.1720.10">
    <property type="entry name" value="endopeptidase domain like (from Nostoc punctiforme)"/>
    <property type="match status" value="1"/>
</dbReference>
<sequence length="122" mass="13562">MGWNKHAAAIYARQHAGSTSQRRCAAFTRRAINAGGIDIGQTLHAKDYGRLLSNAGFTVIGAGETLQEGDVVVIQPYRGGNESGHMAIYDGQNWYSDFRQRDMWAGPGYRSAQPAYKIYRRH</sequence>
<evidence type="ECO:0000259" key="4">
    <source>
        <dbReference type="Pfam" id="PF00877"/>
    </source>
</evidence>
<feature type="domain" description="NlpC/P60" evidence="4">
    <location>
        <begin position="18"/>
        <end position="95"/>
    </location>
</feature>
<evidence type="ECO:0000256" key="1">
    <source>
        <dbReference type="ARBA" id="ARBA00022670"/>
    </source>
</evidence>
<evidence type="ECO:0000256" key="3">
    <source>
        <dbReference type="ARBA" id="ARBA00022807"/>
    </source>
</evidence>
<accession>A0A2N5E7C0</accession>
<protein>
    <recommendedName>
        <fullName evidence="4">NlpC/P60 domain-containing protein</fullName>
    </recommendedName>
</protein>
<dbReference type="EMBL" id="PJZF01000007">
    <property type="protein sequence ID" value="PLR37365.1"/>
    <property type="molecule type" value="Genomic_DNA"/>
</dbReference>
<dbReference type="AlphaFoldDB" id="A0A2N5E7C0"/>
<proteinExistence type="predicted"/>
<evidence type="ECO:0000313" key="6">
    <source>
        <dbReference type="Proteomes" id="UP000234240"/>
    </source>
</evidence>
<dbReference type="InterPro" id="IPR000064">
    <property type="entry name" value="NLP_P60_dom"/>
</dbReference>
<keyword evidence="2" id="KW-0378">Hydrolase</keyword>
<organism evidence="5 6">
    <name type="scientific">Chimaeribacter californicus</name>
    <dbReference type="NCBI Taxonomy" id="2060067"/>
    <lineage>
        <taxon>Bacteria</taxon>
        <taxon>Pseudomonadati</taxon>
        <taxon>Pseudomonadota</taxon>
        <taxon>Gammaproteobacteria</taxon>
        <taxon>Enterobacterales</taxon>
        <taxon>Yersiniaceae</taxon>
        <taxon>Chimaeribacter</taxon>
    </lineage>
</organism>
<dbReference type="GO" id="GO:0008234">
    <property type="term" value="F:cysteine-type peptidase activity"/>
    <property type="evidence" value="ECO:0007669"/>
    <property type="project" value="UniProtKB-KW"/>
</dbReference>
<evidence type="ECO:0000313" key="5">
    <source>
        <dbReference type="EMBL" id="PLR37365.1"/>
    </source>
</evidence>
<keyword evidence="1" id="KW-0645">Protease</keyword>
<keyword evidence="3" id="KW-0788">Thiol protease</keyword>
<dbReference type="GO" id="GO:0006508">
    <property type="term" value="P:proteolysis"/>
    <property type="evidence" value="ECO:0007669"/>
    <property type="project" value="UniProtKB-KW"/>
</dbReference>
<dbReference type="OrthoDB" id="5522511at2"/>